<dbReference type="GO" id="GO:0008483">
    <property type="term" value="F:transaminase activity"/>
    <property type="evidence" value="ECO:0007669"/>
    <property type="project" value="InterPro"/>
</dbReference>
<name>A0A0L8BD48_ENSAD</name>
<dbReference type="InterPro" id="IPR015421">
    <property type="entry name" value="PyrdxlP-dep_Trfase_major"/>
</dbReference>
<dbReference type="GO" id="GO:0030170">
    <property type="term" value="F:pyridoxal phosphate binding"/>
    <property type="evidence" value="ECO:0007669"/>
    <property type="project" value="InterPro"/>
</dbReference>
<dbReference type="Gene3D" id="3.90.1150.10">
    <property type="entry name" value="Aspartate Aminotransferase, domain 1"/>
    <property type="match status" value="1"/>
</dbReference>
<evidence type="ECO:0000313" key="5">
    <source>
        <dbReference type="Proteomes" id="UP000037425"/>
    </source>
</evidence>
<dbReference type="OrthoDB" id="9801052at2"/>
<dbReference type="SUPFAM" id="SSF53383">
    <property type="entry name" value="PLP-dependent transferases"/>
    <property type="match status" value="1"/>
</dbReference>
<keyword evidence="2 3" id="KW-0663">Pyridoxal phosphate</keyword>
<comment type="caution">
    <text evidence="4">The sequence shown here is derived from an EMBL/GenBank/DDBJ whole genome shotgun (WGS) entry which is preliminary data.</text>
</comment>
<dbReference type="PANTHER" id="PTHR43713:SF3">
    <property type="entry name" value="GLUTAMATE-1-SEMIALDEHYDE 2,1-AMINOMUTASE 1, CHLOROPLASTIC-RELATED"/>
    <property type="match status" value="1"/>
</dbReference>
<comment type="cofactor">
    <cofactor evidence="1">
        <name>pyridoxal 5'-phosphate</name>
        <dbReference type="ChEBI" id="CHEBI:597326"/>
    </cofactor>
</comment>
<evidence type="ECO:0000256" key="2">
    <source>
        <dbReference type="ARBA" id="ARBA00022898"/>
    </source>
</evidence>
<dbReference type="RefSeq" id="WP_053253092.1">
    <property type="nucleotide sequence ID" value="NZ_LGAP01000048.1"/>
</dbReference>
<dbReference type="Gene3D" id="3.40.640.10">
    <property type="entry name" value="Type I PLP-dependent aspartate aminotransferase-like (Major domain)"/>
    <property type="match status" value="1"/>
</dbReference>
<dbReference type="PATRIC" id="fig|106592.7.peg.6149"/>
<dbReference type="InterPro" id="IPR005814">
    <property type="entry name" value="Aminotrans_3"/>
</dbReference>
<dbReference type="AlphaFoldDB" id="A0A0L8BD48"/>
<dbReference type="Pfam" id="PF00202">
    <property type="entry name" value="Aminotran_3"/>
    <property type="match status" value="1"/>
</dbReference>
<protein>
    <submittedName>
        <fullName evidence="4">Glutamate-1-semialdehyde 2,1-aminomutase</fullName>
    </submittedName>
</protein>
<reference evidence="5" key="1">
    <citation type="submission" date="2015-07" db="EMBL/GenBank/DDBJ databases">
        <title>Whole genome sequence of an Ensifer adhaerens strain isolated from a cave pool in the Wind Cave National Park.</title>
        <authorList>
            <person name="Eng W.W.H."/>
            <person name="Gan H.M."/>
            <person name="Barton H.A."/>
            <person name="Savka M.A."/>
        </authorList>
    </citation>
    <scope>NUCLEOTIDE SEQUENCE [LARGE SCALE GENOMIC DNA]</scope>
    <source>
        <strain evidence="5">SD006</strain>
    </source>
</reference>
<evidence type="ECO:0000256" key="3">
    <source>
        <dbReference type="RuleBase" id="RU003560"/>
    </source>
</evidence>
<dbReference type="CDD" id="cd00610">
    <property type="entry name" value="OAT_like"/>
    <property type="match status" value="1"/>
</dbReference>
<dbReference type="EMBL" id="LGAP01000048">
    <property type="protein sequence ID" value="KOF12611.1"/>
    <property type="molecule type" value="Genomic_DNA"/>
</dbReference>
<gene>
    <name evidence="4" type="ORF">AC244_33315</name>
</gene>
<accession>A0A0L8BD48</accession>
<comment type="similarity">
    <text evidence="3">Belongs to the class-III pyridoxal-phosphate-dependent aminotransferase family.</text>
</comment>
<dbReference type="InterPro" id="IPR015424">
    <property type="entry name" value="PyrdxlP-dep_Trfase"/>
</dbReference>
<sequence length="452" mass="48629">MPVQGIHAAQASPARTKSTRLFRRAMPVFPGGVTRATVEKDPIPFYVAYGEGAYLVDVDSNRLLDLNNNFTTLIHGHGFEPVRQAVSDLMRSGTCFANPTQHEIGLAELLVDRIPAIEQVRFVNSGTEAVMFAIKAARAFTGRPGIVRVEGAYHGAYDWAEAGQAVVSNPDERAEIPRAIPAYHGTPVSVADDVHLIRFNDVDGLERRLHALRDRVACVLIDPMPSRAGLVHPTATFIEALSSAARKHGILIIADEVLNLRQGYAGASPRYGLKPDLITVGKIIGGGFPIGAIGGREEIMRVFGTEDAKPVLPQGGTFSANPVSMVAGRVAMEAMTPDNFNHLEALGERLRSGLRSSISRHGASFSVTGAASLFRIHPKRQAPTQFREAFLSDADASLMKGLARHFLQSGILLPHGAAASLSTPMTNSDIDLIVAAFDDFLNVHAANERAQK</sequence>
<dbReference type="InterPro" id="IPR015422">
    <property type="entry name" value="PyrdxlP-dep_Trfase_small"/>
</dbReference>
<proteinExistence type="inferred from homology"/>
<evidence type="ECO:0000256" key="1">
    <source>
        <dbReference type="ARBA" id="ARBA00001933"/>
    </source>
</evidence>
<dbReference type="PANTHER" id="PTHR43713">
    <property type="entry name" value="GLUTAMATE-1-SEMIALDEHYDE 2,1-AMINOMUTASE"/>
    <property type="match status" value="1"/>
</dbReference>
<evidence type="ECO:0000313" key="4">
    <source>
        <dbReference type="EMBL" id="KOF12611.1"/>
    </source>
</evidence>
<dbReference type="Proteomes" id="UP000037425">
    <property type="component" value="Unassembled WGS sequence"/>
</dbReference>
<organism evidence="4 5">
    <name type="scientific">Ensifer adhaerens</name>
    <name type="common">Sinorhizobium morelense</name>
    <dbReference type="NCBI Taxonomy" id="106592"/>
    <lineage>
        <taxon>Bacteria</taxon>
        <taxon>Pseudomonadati</taxon>
        <taxon>Pseudomonadota</taxon>
        <taxon>Alphaproteobacteria</taxon>
        <taxon>Hyphomicrobiales</taxon>
        <taxon>Rhizobiaceae</taxon>
        <taxon>Sinorhizobium/Ensifer group</taxon>
        <taxon>Ensifer</taxon>
    </lineage>
</organism>